<keyword evidence="10" id="KW-0862">Zinc</keyword>
<proteinExistence type="inferred from homology"/>
<name>A0A7J7JYY2_BUGNE</name>
<feature type="domain" description="tRNase Z endonuclease" evidence="11">
    <location>
        <begin position="109"/>
        <end position="156"/>
    </location>
</feature>
<dbReference type="GO" id="GO:0046872">
    <property type="term" value="F:metal ion binding"/>
    <property type="evidence" value="ECO:0007669"/>
    <property type="project" value="UniProtKB-KW"/>
</dbReference>
<evidence type="ECO:0000256" key="9">
    <source>
        <dbReference type="ARBA" id="ARBA00022801"/>
    </source>
</evidence>
<keyword evidence="9" id="KW-0378">Hydrolase</keyword>
<evidence type="ECO:0000256" key="5">
    <source>
        <dbReference type="ARBA" id="ARBA00022694"/>
    </source>
</evidence>
<evidence type="ECO:0000256" key="6">
    <source>
        <dbReference type="ARBA" id="ARBA00022722"/>
    </source>
</evidence>
<dbReference type="InterPro" id="IPR047151">
    <property type="entry name" value="RNZ2-like"/>
</dbReference>
<dbReference type="EC" id="3.1.26.11" evidence="4"/>
<keyword evidence="13" id="KW-1185">Reference proteome</keyword>
<comment type="caution">
    <text evidence="12">The sequence shown here is derived from an EMBL/GenBank/DDBJ whole genome shotgun (WGS) entry which is preliminary data.</text>
</comment>
<dbReference type="Pfam" id="PF13691">
    <property type="entry name" value="Lactamase_B_4"/>
    <property type="match status" value="1"/>
</dbReference>
<evidence type="ECO:0000256" key="4">
    <source>
        <dbReference type="ARBA" id="ARBA00012477"/>
    </source>
</evidence>
<protein>
    <recommendedName>
        <fullName evidence="4">ribonuclease Z</fullName>
        <ecNumber evidence="4">3.1.26.11</ecNumber>
    </recommendedName>
</protein>
<dbReference type="InterPro" id="IPR036866">
    <property type="entry name" value="RibonucZ/Hydroxyglut_hydro"/>
</dbReference>
<dbReference type="Proteomes" id="UP000593567">
    <property type="component" value="Unassembled WGS sequence"/>
</dbReference>
<evidence type="ECO:0000313" key="13">
    <source>
        <dbReference type="Proteomes" id="UP000593567"/>
    </source>
</evidence>
<accession>A0A7J7JYY2</accession>
<evidence type="ECO:0000256" key="8">
    <source>
        <dbReference type="ARBA" id="ARBA00022759"/>
    </source>
</evidence>
<dbReference type="GO" id="GO:0005739">
    <property type="term" value="C:mitochondrion"/>
    <property type="evidence" value="ECO:0007669"/>
    <property type="project" value="TreeGrafter"/>
</dbReference>
<dbReference type="SUPFAM" id="SSF56281">
    <property type="entry name" value="Metallo-hydrolase/oxidoreductase"/>
    <property type="match status" value="1"/>
</dbReference>
<keyword evidence="8" id="KW-0255">Endonuclease</keyword>
<dbReference type="OrthoDB" id="527344at2759"/>
<sequence>MATSIRFPCISNIFCHNHLQNREISSIYKLISQLKHIRQFAKMASSNTNETVESHRQGSEKLVNHFAKARANRPARKYQEFKKKYGGALHNQEATFRVVSNGFNSCCKSVILHVDLTSYLFNCGDGILRHMLENAGKWSKLEHILITSKSWRNVAGTLELNGTMAETGNRETPLCIHGPESVDCLVNVDRSVRSFARDVMGIVERHSPEQLYIDNAVTIQSILLFDCKKPTDQIAAACAYKIAFKGEKRKVNTENLVKLCVKPGPWLRDIVEHNKTVEVGGKTITPDDVLCRPGHTDVALVLECPTLNHLPDLIRKTEQLSRRNDNGEFVDILVHLTPDSVAKHPEYLEWMSQFPETTKHLMVSESVPSVGLKYAWEQQVHLNMVDDSMFPLLHPKPVEEPSVEANESTNILYLKPNSIYTLRPLSYKGLNNSQVHKGTKEAAYGYFKSMELVEQAVKDRVSLTCQVTKREYPVLTMLGSSASVNTKTRNVSGDTC</sequence>
<dbReference type="GO" id="GO:0042781">
    <property type="term" value="F:3'-tRNA processing endoribonuclease activity"/>
    <property type="evidence" value="ECO:0007669"/>
    <property type="project" value="UniProtKB-EC"/>
</dbReference>
<reference evidence="12" key="1">
    <citation type="submission" date="2020-06" db="EMBL/GenBank/DDBJ databases">
        <title>Draft genome of Bugula neritina, a colonial animal packing powerful symbionts and potential medicines.</title>
        <authorList>
            <person name="Rayko M."/>
        </authorList>
    </citation>
    <scope>NUCLEOTIDE SEQUENCE [LARGE SCALE GENOMIC DNA]</scope>
    <source>
        <strain evidence="12">Kwan_BN1</strain>
    </source>
</reference>
<evidence type="ECO:0000259" key="11">
    <source>
        <dbReference type="Pfam" id="PF13691"/>
    </source>
</evidence>
<dbReference type="InterPro" id="IPR027794">
    <property type="entry name" value="tRNase_Z_dom"/>
</dbReference>
<evidence type="ECO:0000256" key="10">
    <source>
        <dbReference type="ARBA" id="ARBA00022833"/>
    </source>
</evidence>
<dbReference type="GO" id="GO:1990180">
    <property type="term" value="P:mitochondrial tRNA 3'-end processing"/>
    <property type="evidence" value="ECO:0007669"/>
    <property type="project" value="TreeGrafter"/>
</dbReference>
<evidence type="ECO:0000256" key="3">
    <source>
        <dbReference type="ARBA" id="ARBA00007823"/>
    </source>
</evidence>
<keyword evidence="5" id="KW-0819">tRNA processing</keyword>
<keyword evidence="6" id="KW-0540">Nuclease</keyword>
<gene>
    <name evidence="12" type="ORF">EB796_011103</name>
</gene>
<comment type="similarity">
    <text evidence="3">Belongs to the RNase Z family.</text>
</comment>
<dbReference type="AlphaFoldDB" id="A0A7J7JYY2"/>
<keyword evidence="7" id="KW-0479">Metal-binding</keyword>
<evidence type="ECO:0000256" key="7">
    <source>
        <dbReference type="ARBA" id="ARBA00022723"/>
    </source>
</evidence>
<comment type="cofactor">
    <cofactor evidence="2">
        <name>Zn(2+)</name>
        <dbReference type="ChEBI" id="CHEBI:29105"/>
    </cofactor>
</comment>
<evidence type="ECO:0000313" key="12">
    <source>
        <dbReference type="EMBL" id="KAF6030566.1"/>
    </source>
</evidence>
<comment type="catalytic activity">
    <reaction evidence="1">
        <text>Endonucleolytic cleavage of RNA, removing extra 3' nucleotides from tRNA precursor, generating 3' termini of tRNAs. A 3'-hydroxy group is left at the tRNA terminus and a 5'-phosphoryl group is left at the trailer molecule.</text>
        <dbReference type="EC" id="3.1.26.11"/>
    </reaction>
</comment>
<dbReference type="EMBL" id="VXIV02001689">
    <property type="protein sequence ID" value="KAF6030566.1"/>
    <property type="molecule type" value="Genomic_DNA"/>
</dbReference>
<evidence type="ECO:0000256" key="1">
    <source>
        <dbReference type="ARBA" id="ARBA00000402"/>
    </source>
</evidence>
<dbReference type="PANTHER" id="PTHR12553">
    <property type="entry name" value="ZINC PHOSPHODIESTERASE ELAC PROTEIN 2"/>
    <property type="match status" value="1"/>
</dbReference>
<dbReference type="PANTHER" id="PTHR12553:SF49">
    <property type="entry name" value="ZINC PHOSPHODIESTERASE ELAC PROTEIN 2"/>
    <property type="match status" value="1"/>
</dbReference>
<evidence type="ECO:0000256" key="2">
    <source>
        <dbReference type="ARBA" id="ARBA00001947"/>
    </source>
</evidence>
<dbReference type="Gene3D" id="3.60.15.10">
    <property type="entry name" value="Ribonuclease Z/Hydroxyacylglutathione hydrolase-like"/>
    <property type="match status" value="1"/>
</dbReference>
<organism evidence="12 13">
    <name type="scientific">Bugula neritina</name>
    <name type="common">Brown bryozoan</name>
    <name type="synonym">Sertularia neritina</name>
    <dbReference type="NCBI Taxonomy" id="10212"/>
    <lineage>
        <taxon>Eukaryota</taxon>
        <taxon>Metazoa</taxon>
        <taxon>Spiralia</taxon>
        <taxon>Lophotrochozoa</taxon>
        <taxon>Bryozoa</taxon>
        <taxon>Gymnolaemata</taxon>
        <taxon>Cheilostomatida</taxon>
        <taxon>Flustrina</taxon>
        <taxon>Buguloidea</taxon>
        <taxon>Bugulidae</taxon>
        <taxon>Bugula</taxon>
    </lineage>
</organism>